<reference evidence="1 2" key="1">
    <citation type="submission" date="2020-07" db="EMBL/GenBank/DDBJ databases">
        <title>Fungal Genomes of the International Space Station.</title>
        <authorList>
            <person name="Seuylemezian A."/>
            <person name="Singh N.K."/>
            <person name="Wood J."/>
            <person name="Venkateswaran K."/>
        </authorList>
    </citation>
    <scope>NUCLEOTIDE SEQUENCE [LARGE SCALE GENOMIC DNA]</scope>
    <source>
        <strain evidence="1 2">PL-B2</strain>
    </source>
</reference>
<proteinExistence type="predicted"/>
<gene>
    <name evidence="1" type="ORF">H0185_09205</name>
</gene>
<accession>A0ABS7K400</accession>
<evidence type="ECO:0000313" key="1">
    <source>
        <dbReference type="EMBL" id="MBY0096986.1"/>
    </source>
</evidence>
<evidence type="ECO:0000313" key="2">
    <source>
        <dbReference type="Proteomes" id="UP000769780"/>
    </source>
</evidence>
<dbReference type="Proteomes" id="UP000769780">
    <property type="component" value="Unassembled WGS sequence"/>
</dbReference>
<keyword evidence="2" id="KW-1185">Reference proteome</keyword>
<dbReference type="RefSeq" id="WP_221873207.1">
    <property type="nucleotide sequence ID" value="NZ_JACWFH010000009.1"/>
</dbReference>
<sequence>MKELIEYFVKNLEYKKHIFELLNTVKLVLTIENEWESCSIYIDNGMVSMSPIMMEKKPMKVKIQGDSDVISLLLDGSLKLREGAIRDELQVVGSFRNKLLLESVFYLVGKSRL</sequence>
<protein>
    <recommendedName>
        <fullName evidence="3">SCP2 domain-containing protein</fullName>
    </recommendedName>
</protein>
<comment type="caution">
    <text evidence="1">The sequence shown here is derived from an EMBL/GenBank/DDBJ whole genome shotgun (WGS) entry which is preliminary data.</text>
</comment>
<dbReference type="EMBL" id="JACWFH010000009">
    <property type="protein sequence ID" value="MBY0096986.1"/>
    <property type="molecule type" value="Genomic_DNA"/>
</dbReference>
<evidence type="ECO:0008006" key="3">
    <source>
        <dbReference type="Google" id="ProtNLM"/>
    </source>
</evidence>
<name>A0ABS7K400_9BACI</name>
<organism evidence="1 2">
    <name type="scientific">Mesobacillus maritimus</name>
    <dbReference type="NCBI Taxonomy" id="1643336"/>
    <lineage>
        <taxon>Bacteria</taxon>
        <taxon>Bacillati</taxon>
        <taxon>Bacillota</taxon>
        <taxon>Bacilli</taxon>
        <taxon>Bacillales</taxon>
        <taxon>Bacillaceae</taxon>
        <taxon>Mesobacillus</taxon>
    </lineage>
</organism>